<evidence type="ECO:0000313" key="1">
    <source>
        <dbReference type="EMBL" id="MBC3940604.1"/>
    </source>
</evidence>
<dbReference type="RefSeq" id="WP_187502396.1">
    <property type="nucleotide sequence ID" value="NZ_CP162536.1"/>
</dbReference>
<accession>A0ABR7AJH6</accession>
<dbReference type="EMBL" id="JACONT010000003">
    <property type="protein sequence ID" value="MBC3940604.1"/>
    <property type="molecule type" value="Genomic_DNA"/>
</dbReference>
<keyword evidence="2" id="KW-1185">Reference proteome</keyword>
<evidence type="ECO:0000313" key="2">
    <source>
        <dbReference type="Proteomes" id="UP000597613"/>
    </source>
</evidence>
<proteinExistence type="predicted"/>
<dbReference type="Proteomes" id="UP000597613">
    <property type="component" value="Unassembled WGS sequence"/>
</dbReference>
<protein>
    <submittedName>
        <fullName evidence="1">Uncharacterized protein</fullName>
    </submittedName>
</protein>
<sequence length="183" mass="20363">MPKYPCTTDIKVLRNIDRARIIRDAALAHDHMHGSWEGLDLPGGGEARVRTIDPGLGWSVIITSPFSRIPCNTVTPGGSNARLGSSFNARNGQVVMDMYLTFGPKVLSIASTTSEDVLISMVPGPWEADLFGLPLRSWSAKMERHFVKRAAAVAMPDGGNSKHRRTRMDRRDHRTELVWWEVI</sequence>
<organism evidence="1 2">
    <name type="scientific">Sphingomonas albertensis</name>
    <dbReference type="NCBI Taxonomy" id="2762591"/>
    <lineage>
        <taxon>Bacteria</taxon>
        <taxon>Pseudomonadati</taxon>
        <taxon>Pseudomonadota</taxon>
        <taxon>Alphaproteobacteria</taxon>
        <taxon>Sphingomonadales</taxon>
        <taxon>Sphingomonadaceae</taxon>
        <taxon>Sphingomonas</taxon>
    </lineage>
</organism>
<reference evidence="1 2" key="1">
    <citation type="submission" date="2020-08" db="EMBL/GenBank/DDBJ databases">
        <title>Putative novel bacterial strains isolated from necrotic wheat leaf tissues caused by Xanthomonas translucens.</title>
        <authorList>
            <person name="Tambong J.T."/>
        </authorList>
    </citation>
    <scope>NUCLEOTIDE SEQUENCE [LARGE SCALE GENOMIC DNA]</scope>
    <source>
        <strain evidence="2">DOAB 1063</strain>
    </source>
</reference>
<comment type="caution">
    <text evidence="1">The sequence shown here is derived from an EMBL/GenBank/DDBJ whole genome shotgun (WGS) entry which is preliminary data.</text>
</comment>
<name>A0ABR7AJH6_9SPHN</name>
<gene>
    <name evidence="1" type="ORF">H8S47_02755</name>
</gene>